<evidence type="ECO:0000313" key="2">
    <source>
        <dbReference type="Proteomes" id="UP001596203"/>
    </source>
</evidence>
<dbReference type="EMBL" id="JBHSPR010000010">
    <property type="protein sequence ID" value="MFC6017214.1"/>
    <property type="molecule type" value="Genomic_DNA"/>
</dbReference>
<dbReference type="RefSeq" id="WP_377421307.1">
    <property type="nucleotide sequence ID" value="NZ_JBHSPR010000010.1"/>
</dbReference>
<evidence type="ECO:0000313" key="1">
    <source>
        <dbReference type="EMBL" id="MFC6017214.1"/>
    </source>
</evidence>
<organism evidence="1 2">
    <name type="scientific">Plantactinospora solaniradicis</name>
    <dbReference type="NCBI Taxonomy" id="1723736"/>
    <lineage>
        <taxon>Bacteria</taxon>
        <taxon>Bacillati</taxon>
        <taxon>Actinomycetota</taxon>
        <taxon>Actinomycetes</taxon>
        <taxon>Micromonosporales</taxon>
        <taxon>Micromonosporaceae</taxon>
        <taxon>Plantactinospora</taxon>
    </lineage>
</organism>
<dbReference type="Proteomes" id="UP001596203">
    <property type="component" value="Unassembled WGS sequence"/>
</dbReference>
<evidence type="ECO:0008006" key="3">
    <source>
        <dbReference type="Google" id="ProtNLM"/>
    </source>
</evidence>
<protein>
    <recommendedName>
        <fullName evidence="3">HK97 gp10 family phage protein</fullName>
    </recommendedName>
</protein>
<accession>A0ABW1K874</accession>
<gene>
    <name evidence="1" type="ORF">ACFP2T_13480</name>
</gene>
<reference evidence="2" key="1">
    <citation type="journal article" date="2019" name="Int. J. Syst. Evol. Microbiol.">
        <title>The Global Catalogue of Microorganisms (GCM) 10K type strain sequencing project: providing services to taxonomists for standard genome sequencing and annotation.</title>
        <authorList>
            <consortium name="The Broad Institute Genomics Platform"/>
            <consortium name="The Broad Institute Genome Sequencing Center for Infectious Disease"/>
            <person name="Wu L."/>
            <person name="Ma J."/>
        </authorList>
    </citation>
    <scope>NUCLEOTIDE SEQUENCE [LARGE SCALE GENOMIC DNA]</scope>
    <source>
        <strain evidence="2">ZS-35-S2</strain>
    </source>
</reference>
<proteinExistence type="predicted"/>
<keyword evidence="2" id="KW-1185">Reference proteome</keyword>
<sequence>MIELSVDAQALQALGRRLRDEEDGKKLRRDLAKNLRAALEPAKDEVRSALMGMATAGLEVDGAPLRTTVLKGLKAEARLTGRKTGARLKIKKTPELRNFKNAPKRLNSKKGWRHRVFGQDVWVTQVGEREYFDRTIRTGQGRYRAAVRAAMAETARRITRKV</sequence>
<name>A0ABW1K874_9ACTN</name>
<comment type="caution">
    <text evidence="1">The sequence shown here is derived from an EMBL/GenBank/DDBJ whole genome shotgun (WGS) entry which is preliminary data.</text>
</comment>